<dbReference type="Proteomes" id="UP000537260">
    <property type="component" value="Unassembled WGS sequence"/>
</dbReference>
<dbReference type="CDD" id="cd00102">
    <property type="entry name" value="IPT"/>
    <property type="match status" value="1"/>
</dbReference>
<dbReference type="AlphaFoldDB" id="A0A7Z0J6S4"/>
<evidence type="ECO:0000313" key="5">
    <source>
        <dbReference type="EMBL" id="NYJ20842.1"/>
    </source>
</evidence>
<dbReference type="InterPro" id="IPR014756">
    <property type="entry name" value="Ig_E-set"/>
</dbReference>
<evidence type="ECO:0000259" key="4">
    <source>
        <dbReference type="Pfam" id="PF12671"/>
    </source>
</evidence>
<feature type="domain" description="Putative amidase" evidence="4">
    <location>
        <begin position="283"/>
        <end position="425"/>
    </location>
</feature>
<keyword evidence="2" id="KW-0812">Transmembrane</keyword>
<dbReference type="PANTHER" id="PTHR40032">
    <property type="entry name" value="EXPORTED PROTEIN-RELATED"/>
    <property type="match status" value="1"/>
</dbReference>
<dbReference type="Pfam" id="PF12671">
    <property type="entry name" value="Amidase_6"/>
    <property type="match status" value="1"/>
</dbReference>
<evidence type="ECO:0008006" key="7">
    <source>
        <dbReference type="Google" id="ProtNLM"/>
    </source>
</evidence>
<dbReference type="RefSeq" id="WP_179579535.1">
    <property type="nucleotide sequence ID" value="NZ_JACCFM010000001.1"/>
</dbReference>
<protein>
    <recommendedName>
        <fullName evidence="7">CHAP domain-containing protein</fullName>
    </recommendedName>
</protein>
<accession>A0A7Z0J6S4</accession>
<proteinExistence type="predicted"/>
<comment type="caution">
    <text evidence="5">The sequence shown here is derived from an EMBL/GenBank/DDBJ whole genome shotgun (WGS) entry which is preliminary data.</text>
</comment>
<evidence type="ECO:0000259" key="3">
    <source>
        <dbReference type="Pfam" id="PF01833"/>
    </source>
</evidence>
<feature type="transmembrane region" description="Helical" evidence="2">
    <location>
        <begin position="39"/>
        <end position="59"/>
    </location>
</feature>
<dbReference type="InterPro" id="IPR002909">
    <property type="entry name" value="IPT_dom"/>
</dbReference>
<feature type="region of interest" description="Disordered" evidence="1">
    <location>
        <begin position="214"/>
        <end position="233"/>
    </location>
</feature>
<dbReference type="InterPro" id="IPR038765">
    <property type="entry name" value="Papain-like_cys_pep_sf"/>
</dbReference>
<dbReference type="PANTHER" id="PTHR40032:SF1">
    <property type="entry name" value="EXPORTED PROTEIN"/>
    <property type="match status" value="1"/>
</dbReference>
<dbReference type="GO" id="GO:0005975">
    <property type="term" value="P:carbohydrate metabolic process"/>
    <property type="evidence" value="ECO:0007669"/>
    <property type="project" value="UniProtKB-ARBA"/>
</dbReference>
<gene>
    <name evidence="5" type="ORF">HNR05_002633</name>
</gene>
<name>A0A7Z0J6S4_9MICO</name>
<dbReference type="InterPro" id="IPR013783">
    <property type="entry name" value="Ig-like_fold"/>
</dbReference>
<keyword evidence="2" id="KW-1133">Transmembrane helix</keyword>
<feature type="domain" description="IPT/TIG" evidence="3">
    <location>
        <begin position="98"/>
        <end position="157"/>
    </location>
</feature>
<evidence type="ECO:0000256" key="1">
    <source>
        <dbReference type="SAM" id="MobiDB-lite"/>
    </source>
</evidence>
<dbReference type="Pfam" id="PF01833">
    <property type="entry name" value="TIG"/>
    <property type="match status" value="1"/>
</dbReference>
<dbReference type="InterPro" id="IPR024301">
    <property type="entry name" value="Amidase_6"/>
</dbReference>
<dbReference type="Gene3D" id="2.60.40.10">
    <property type="entry name" value="Immunoglobulins"/>
    <property type="match status" value="1"/>
</dbReference>
<dbReference type="EMBL" id="JACCFM010000001">
    <property type="protein sequence ID" value="NYJ20842.1"/>
    <property type="molecule type" value="Genomic_DNA"/>
</dbReference>
<evidence type="ECO:0000256" key="2">
    <source>
        <dbReference type="SAM" id="Phobius"/>
    </source>
</evidence>
<dbReference type="SUPFAM" id="SSF54001">
    <property type="entry name" value="Cysteine proteinases"/>
    <property type="match status" value="1"/>
</dbReference>
<keyword evidence="2" id="KW-0472">Membrane</keyword>
<dbReference type="SUPFAM" id="SSF81296">
    <property type="entry name" value="E set domains"/>
    <property type="match status" value="1"/>
</dbReference>
<sequence length="429" mass="43728">MRNEFVRPAFTRVTRILSASVTPRRGKHRARTPLKKSHFALGGGILATCTVVAITAGVFSGNGALEADAAIPAPAATVSVVRPAPIVRGALVTAHGESAGPVTGGTVVTVNGKDLSRVASVKFGDTPGTVTAATADTVTITTPPAKDLATGTVEVELFDLDGRQVKVDAAAQPGAAADSSAAAVGTPTAIAPSEIASPEIAVPDAAVPDAVATPTPAAAPAENAGPGKPAASVPADKPVVPLTFSYTPDPKIEAEAAAAAAAAEQAAAQAAAEAARQAAIATQLDYVLAHWSDYNSEEFGVISGNDCANFASQSLLARGWAMDGEWSYGNGYSAAWASSTALADYFGRHPERATALGADQWDQVKVGDIVQFDWDNSGDRDHTGIVSRVDQTASGVQIYYAGHTNDTDFKSVNESAANTGASVYFWSIA</sequence>
<keyword evidence="6" id="KW-1185">Reference proteome</keyword>
<organism evidence="5 6">
    <name type="scientific">Glaciibacter psychrotolerans</name>
    <dbReference type="NCBI Taxonomy" id="670054"/>
    <lineage>
        <taxon>Bacteria</taxon>
        <taxon>Bacillati</taxon>
        <taxon>Actinomycetota</taxon>
        <taxon>Actinomycetes</taxon>
        <taxon>Micrococcales</taxon>
        <taxon>Microbacteriaceae</taxon>
        <taxon>Glaciibacter</taxon>
    </lineage>
</organism>
<feature type="compositionally biased region" description="Low complexity" evidence="1">
    <location>
        <begin position="214"/>
        <end position="231"/>
    </location>
</feature>
<evidence type="ECO:0000313" key="6">
    <source>
        <dbReference type="Proteomes" id="UP000537260"/>
    </source>
</evidence>
<reference evidence="5 6" key="1">
    <citation type="submission" date="2020-07" db="EMBL/GenBank/DDBJ databases">
        <title>Sequencing the genomes of 1000 actinobacteria strains.</title>
        <authorList>
            <person name="Klenk H.-P."/>
        </authorList>
    </citation>
    <scope>NUCLEOTIDE SEQUENCE [LARGE SCALE GENOMIC DNA]</scope>
    <source>
        <strain evidence="5 6">LI1</strain>
    </source>
</reference>